<feature type="compositionally biased region" description="Low complexity" evidence="2">
    <location>
        <begin position="196"/>
        <end position="206"/>
    </location>
</feature>
<dbReference type="OMA" id="VEIQPFH"/>
<dbReference type="Pfam" id="PF14075">
    <property type="entry name" value="UBN_AB"/>
    <property type="match status" value="2"/>
</dbReference>
<protein>
    <recommendedName>
        <fullName evidence="7">Ubinuclein middle domain-containing protein</fullName>
    </recommendedName>
</protein>
<dbReference type="InterPro" id="IPR026947">
    <property type="entry name" value="UBN_middle_dom"/>
</dbReference>
<evidence type="ECO:0000259" key="4">
    <source>
        <dbReference type="Pfam" id="PF14075"/>
    </source>
</evidence>
<dbReference type="EMBL" id="MCGN01000001">
    <property type="protein sequence ID" value="ORZ02594.1"/>
    <property type="molecule type" value="Genomic_DNA"/>
</dbReference>
<feature type="compositionally biased region" description="Basic and acidic residues" evidence="2">
    <location>
        <begin position="218"/>
        <end position="230"/>
    </location>
</feature>
<feature type="compositionally biased region" description="Basic residues" evidence="2">
    <location>
        <begin position="158"/>
        <end position="171"/>
    </location>
</feature>
<sequence length="614" mass="68494">MIIRNHTLKRRKRSFQHLFCMSSSNSAVRISVPIKDQALPVVFSYRDLYKKEQRRKPVQVGLTEEDEYFRNLVERAAKYNPNDEDDEDESDGNSSTAETGKRGGGGGPEAEYDYDDPFIDDSDLLLDANDISATLPEYEGFFVFHGLLDGTDETGSKRREKAKAAAPKKTKQSTTTSTKSSKATTTQKEKTRRTDVVPSPSTSSNSVKEKVETSAAKKTTDPDEPQDKKITSTSTIKSTAKTQEPAIEDIPPHILAKRELHAEVAPLFEELRELASKESFEVKSKFPVALRPVTLEIGQRMFRKLQAVDDDIMTTLIEILPYNRFTMTKFITTKSGAEYIKELNAEIEELRKQLKASIDEVMPEQIRSHNDKLPTMTPAEAETKPRFKFNDHNRRLLYDLLRKFEITLHFSNEISRLSGKPNDEMLSENKERRNMYSKLVPLWPEHWMTNHDMSRQYSMMKQKLGPVTKPIASNATARPSKPSGTSTARTTAATSSKSRTTPSKPFQSPTPAKANPTPAVDSPNSGKRKLEVQPSEPPVPDPKRQAIVIDDDDEPTTNTAGISPANGTSVNPSASPSISSTPHHVLAPNAPLGRSPSMTIDSLVSEPPSDFTMQ</sequence>
<feature type="region of interest" description="Disordered" evidence="2">
    <location>
        <begin position="471"/>
        <end position="614"/>
    </location>
</feature>
<feature type="compositionally biased region" description="Low complexity" evidence="2">
    <location>
        <begin position="485"/>
        <end position="505"/>
    </location>
</feature>
<feature type="domain" description="Hpc2-related" evidence="3">
    <location>
        <begin position="109"/>
        <end position="148"/>
    </location>
</feature>
<dbReference type="InParanoid" id="A0A1X2HSY8"/>
<evidence type="ECO:0000259" key="3">
    <source>
        <dbReference type="Pfam" id="PF08729"/>
    </source>
</evidence>
<dbReference type="Proteomes" id="UP000242180">
    <property type="component" value="Unassembled WGS sequence"/>
</dbReference>
<evidence type="ECO:0008006" key="7">
    <source>
        <dbReference type="Google" id="ProtNLM"/>
    </source>
</evidence>
<keyword evidence="1" id="KW-0597">Phosphoprotein</keyword>
<name>A0A1X2HSY8_SYNRA</name>
<comment type="caution">
    <text evidence="5">The sequence shown here is derived from an EMBL/GenBank/DDBJ whole genome shotgun (WGS) entry which is preliminary data.</text>
</comment>
<feature type="compositionally biased region" description="Polar residues" evidence="2">
    <location>
        <begin position="556"/>
        <end position="568"/>
    </location>
</feature>
<feature type="compositionally biased region" description="Acidic residues" evidence="2">
    <location>
        <begin position="82"/>
        <end position="91"/>
    </location>
</feature>
<dbReference type="Pfam" id="PF08729">
    <property type="entry name" value="HUN"/>
    <property type="match status" value="1"/>
</dbReference>
<keyword evidence="6" id="KW-1185">Reference proteome</keyword>
<reference evidence="5 6" key="1">
    <citation type="submission" date="2016-07" db="EMBL/GenBank/DDBJ databases">
        <title>Pervasive Adenine N6-methylation of Active Genes in Fungi.</title>
        <authorList>
            <consortium name="DOE Joint Genome Institute"/>
            <person name="Mondo S.J."/>
            <person name="Dannebaum R.O."/>
            <person name="Kuo R.C."/>
            <person name="Labutti K."/>
            <person name="Haridas S."/>
            <person name="Kuo A."/>
            <person name="Salamov A."/>
            <person name="Ahrendt S.R."/>
            <person name="Lipzen A."/>
            <person name="Sullivan W."/>
            <person name="Andreopoulos W.B."/>
            <person name="Clum A."/>
            <person name="Lindquist E."/>
            <person name="Daum C."/>
            <person name="Ramamoorthy G.K."/>
            <person name="Gryganskyi A."/>
            <person name="Culley D."/>
            <person name="Magnuson J.K."/>
            <person name="James T.Y."/>
            <person name="O'Malley M.A."/>
            <person name="Stajich J.E."/>
            <person name="Spatafora J.W."/>
            <person name="Visel A."/>
            <person name="Grigoriev I.V."/>
        </authorList>
    </citation>
    <scope>NUCLEOTIDE SEQUENCE [LARGE SCALE GENOMIC DNA]</scope>
    <source>
        <strain evidence="5 6">NRRL 2496</strain>
    </source>
</reference>
<evidence type="ECO:0000256" key="2">
    <source>
        <dbReference type="SAM" id="MobiDB-lite"/>
    </source>
</evidence>
<dbReference type="OrthoDB" id="5576775at2759"/>
<accession>A0A1X2HSY8</accession>
<dbReference type="AlphaFoldDB" id="A0A1X2HSY8"/>
<evidence type="ECO:0000313" key="5">
    <source>
        <dbReference type="EMBL" id="ORZ02594.1"/>
    </source>
</evidence>
<feature type="domain" description="Ubinuclein middle" evidence="4">
    <location>
        <begin position="259"/>
        <end position="381"/>
    </location>
</feature>
<evidence type="ECO:0000313" key="6">
    <source>
        <dbReference type="Proteomes" id="UP000242180"/>
    </source>
</evidence>
<feature type="region of interest" description="Disordered" evidence="2">
    <location>
        <begin position="150"/>
        <end position="250"/>
    </location>
</feature>
<dbReference type="InterPro" id="IPR014840">
    <property type="entry name" value="HRD"/>
</dbReference>
<dbReference type="STRING" id="13706.A0A1X2HSY8"/>
<gene>
    <name evidence="5" type="ORF">BCR43DRAFT_481801</name>
</gene>
<feature type="compositionally biased region" description="Low complexity" evidence="2">
    <location>
        <begin position="569"/>
        <end position="582"/>
    </location>
</feature>
<feature type="compositionally biased region" description="Low complexity" evidence="2">
    <location>
        <begin position="231"/>
        <end position="242"/>
    </location>
</feature>
<organism evidence="5 6">
    <name type="scientific">Syncephalastrum racemosum</name>
    <name type="common">Filamentous fungus</name>
    <dbReference type="NCBI Taxonomy" id="13706"/>
    <lineage>
        <taxon>Eukaryota</taxon>
        <taxon>Fungi</taxon>
        <taxon>Fungi incertae sedis</taxon>
        <taxon>Mucoromycota</taxon>
        <taxon>Mucoromycotina</taxon>
        <taxon>Mucoromycetes</taxon>
        <taxon>Mucorales</taxon>
        <taxon>Syncephalastraceae</taxon>
        <taxon>Syncephalastrum</taxon>
    </lineage>
</organism>
<feature type="compositionally biased region" description="Low complexity" evidence="2">
    <location>
        <begin position="172"/>
        <end position="186"/>
    </location>
</feature>
<feature type="domain" description="Ubinuclein middle" evidence="4">
    <location>
        <begin position="384"/>
        <end position="455"/>
    </location>
</feature>
<proteinExistence type="predicted"/>
<feature type="region of interest" description="Disordered" evidence="2">
    <location>
        <begin position="78"/>
        <end position="118"/>
    </location>
</feature>
<evidence type="ECO:0000256" key="1">
    <source>
        <dbReference type="ARBA" id="ARBA00022553"/>
    </source>
</evidence>